<evidence type="ECO:0008006" key="3">
    <source>
        <dbReference type="Google" id="ProtNLM"/>
    </source>
</evidence>
<dbReference type="Proteomes" id="UP000635853">
    <property type="component" value="Unassembled WGS sequence"/>
</dbReference>
<comment type="caution">
    <text evidence="1">The sequence shown here is derived from an EMBL/GenBank/DDBJ whole genome shotgun (WGS) entry which is preliminary data.</text>
</comment>
<name>A0ABS1RAU1_9RHOB</name>
<reference evidence="2" key="1">
    <citation type="submission" date="2021-01" db="EMBL/GenBank/DDBJ databases">
        <title>Draft genomes of Rhodovulum sulfidophilum.</title>
        <authorList>
            <person name="Guzman M.S."/>
        </authorList>
    </citation>
    <scope>NUCLEOTIDE SEQUENCE [LARGE SCALE GENOMIC DNA]</scope>
    <source>
        <strain evidence="2">AB19</strain>
    </source>
</reference>
<gene>
    <name evidence="1" type="ORF">JMJ92_01090</name>
</gene>
<accession>A0ABS1RAU1</accession>
<organism evidence="1 2">
    <name type="scientific">Rhodovulum visakhapatnamense</name>
    <dbReference type="NCBI Taxonomy" id="364297"/>
    <lineage>
        <taxon>Bacteria</taxon>
        <taxon>Pseudomonadati</taxon>
        <taxon>Pseudomonadota</taxon>
        <taxon>Alphaproteobacteria</taxon>
        <taxon>Rhodobacterales</taxon>
        <taxon>Paracoccaceae</taxon>
        <taxon>Rhodovulum</taxon>
    </lineage>
</organism>
<proteinExistence type="predicted"/>
<protein>
    <recommendedName>
        <fullName evidence="3">Tyr recombinase domain-containing protein</fullName>
    </recommendedName>
</protein>
<keyword evidence="2" id="KW-1185">Reference proteome</keyword>
<evidence type="ECO:0000313" key="1">
    <source>
        <dbReference type="EMBL" id="MBL3576761.1"/>
    </source>
</evidence>
<evidence type="ECO:0000313" key="2">
    <source>
        <dbReference type="Proteomes" id="UP000635853"/>
    </source>
</evidence>
<sequence>MKLCDIHAALEAGQLLSGDRAFATLVAIEQLAAIEGIPVRTLGLAAPQFAQAYPLRDAPKMGMGRPRYQAWRKTILDAQMLFDPGDVDGDSWISLARAEILGVGKPGAKLYNFWKHLPAGTPPRDVTETLVGEIFRALPEDRAKRFRVGFASFLQLFDNDLARRTGLLPATKPARLPKEHDHFRLVPMAPDLRDWRTTLSARKSVNALDYLNRLCLAAGRLNGKTDALEDLRHSLPNLPNPESLGLPPLTEVVLRAYVTQLLRALGGPDPHLNSVEQSWLDLRTAARAAGCETSEIWAIGKPAAARGIPPSRITAADVTDIMRSYRLNSMPATCRKGCMQFDALRGIVPETALPPEPLGIRHIPRRRVARTPEAEQARRAATRARHGWKSLYVAFHARGWSSAKVSNTLAPLKARCVAAGHAPEDLTLDIFRTLEAGTPTAEQPRLRNAARHLRALGQDDPGYAMFCHSLPHIRTQRTHGGVPESCAGELEELLDCMNAAPTTRRSARVAIGVVVDALGRPDISLADVLRMDLSDLDLGKHEPRKKSHAGKLQSLCGFLDLPWTPAWRELQAVVVTSGLGAKDNPVPKVLAWHPGAAPNGVSLAWAQQLDRKLRSTLHNPPHGRADFAQSLARNLAAFDRLHDLPQVVASGLLPQKIGAIR</sequence>
<dbReference type="RefSeq" id="WP_075787851.1">
    <property type="nucleotide sequence ID" value="NZ_JAESIL010000003.1"/>
</dbReference>
<dbReference type="EMBL" id="JAESIL010000003">
    <property type="protein sequence ID" value="MBL3576761.1"/>
    <property type="molecule type" value="Genomic_DNA"/>
</dbReference>